<dbReference type="Proteomes" id="UP000001357">
    <property type="component" value="Unassembled WGS sequence"/>
</dbReference>
<dbReference type="Pfam" id="PF01553">
    <property type="entry name" value="Acyltransferase"/>
    <property type="match status" value="1"/>
</dbReference>
<dbReference type="GO" id="GO:0003841">
    <property type="term" value="F:1-acylglycerol-3-phosphate O-acyltransferase activity"/>
    <property type="evidence" value="ECO:0000318"/>
    <property type="project" value="GO_Central"/>
</dbReference>
<evidence type="ECO:0000256" key="4">
    <source>
        <dbReference type="SAM" id="Phobius"/>
    </source>
</evidence>
<dbReference type="KEGG" id="mbr:MONBRDRAFT_32290"/>
<name>A9UYL0_MONBE</name>
<dbReference type="STRING" id="81824.A9UYL0"/>
<evidence type="ECO:0000256" key="1">
    <source>
        <dbReference type="ARBA" id="ARBA00008655"/>
    </source>
</evidence>
<feature type="domain" description="Phospholipid/glycerol acyltransferase" evidence="5">
    <location>
        <begin position="85"/>
        <end position="207"/>
    </location>
</feature>
<dbReference type="CDD" id="cd07990">
    <property type="entry name" value="LPLAT_LCLAT1-like"/>
    <property type="match status" value="1"/>
</dbReference>
<keyword evidence="3" id="KW-0012">Acyltransferase</keyword>
<gene>
    <name evidence="6" type="ORF">MONBRDRAFT_32290</name>
</gene>
<accession>A9UYL0</accession>
<keyword evidence="4" id="KW-1133">Transmembrane helix</keyword>
<dbReference type="Pfam" id="PF16076">
    <property type="entry name" value="Acyltransf_C"/>
    <property type="match status" value="1"/>
</dbReference>
<dbReference type="FunCoup" id="A9UYL0">
    <property type="interactions" value="830"/>
</dbReference>
<dbReference type="eggNOG" id="KOG1505">
    <property type="taxonomic scope" value="Eukaryota"/>
</dbReference>
<protein>
    <recommendedName>
        <fullName evidence="5">Phospholipid/glycerol acyltransferase domain-containing protein</fullName>
    </recommendedName>
</protein>
<dbReference type="OMA" id="LAGWMIC"/>
<keyword evidence="2" id="KW-0808">Transferase</keyword>
<keyword evidence="4" id="KW-0472">Membrane</keyword>
<dbReference type="GO" id="GO:0012505">
    <property type="term" value="C:endomembrane system"/>
    <property type="evidence" value="ECO:0000318"/>
    <property type="project" value="GO_Central"/>
</dbReference>
<evidence type="ECO:0000313" key="7">
    <source>
        <dbReference type="Proteomes" id="UP000001357"/>
    </source>
</evidence>
<dbReference type="EMBL" id="CH991550">
    <property type="protein sequence ID" value="EDQ89481.1"/>
    <property type="molecule type" value="Genomic_DNA"/>
</dbReference>
<evidence type="ECO:0000313" key="6">
    <source>
        <dbReference type="EMBL" id="EDQ89481.1"/>
    </source>
</evidence>
<keyword evidence="7" id="KW-1185">Reference proteome</keyword>
<proteinExistence type="inferred from homology"/>
<dbReference type="AlphaFoldDB" id="A9UYL0"/>
<feature type="transmembrane region" description="Helical" evidence="4">
    <location>
        <begin position="302"/>
        <end position="320"/>
    </location>
</feature>
<evidence type="ECO:0000256" key="3">
    <source>
        <dbReference type="ARBA" id="ARBA00023315"/>
    </source>
</evidence>
<dbReference type="RefSeq" id="XP_001745510.1">
    <property type="nucleotide sequence ID" value="XM_001745458.1"/>
</dbReference>
<organism evidence="6 7">
    <name type="scientific">Monosiga brevicollis</name>
    <name type="common">Choanoflagellate</name>
    <dbReference type="NCBI Taxonomy" id="81824"/>
    <lineage>
        <taxon>Eukaryota</taxon>
        <taxon>Choanoflagellata</taxon>
        <taxon>Craspedida</taxon>
        <taxon>Salpingoecidae</taxon>
        <taxon>Monosiga</taxon>
    </lineage>
</organism>
<dbReference type="SMART" id="SM00563">
    <property type="entry name" value="PlsC"/>
    <property type="match status" value="1"/>
</dbReference>
<keyword evidence="4" id="KW-0812">Transmembrane</keyword>
<comment type="similarity">
    <text evidence="1">Belongs to the 1-acyl-sn-glycerol-3-phosphate acyltransferase family.</text>
</comment>
<feature type="transmembrane region" description="Helical" evidence="4">
    <location>
        <begin position="332"/>
        <end position="351"/>
    </location>
</feature>
<reference evidence="6 7" key="1">
    <citation type="journal article" date="2008" name="Nature">
        <title>The genome of the choanoflagellate Monosiga brevicollis and the origin of metazoans.</title>
        <authorList>
            <consortium name="JGI Sequencing"/>
            <person name="King N."/>
            <person name="Westbrook M.J."/>
            <person name="Young S.L."/>
            <person name="Kuo A."/>
            <person name="Abedin M."/>
            <person name="Chapman J."/>
            <person name="Fairclough S."/>
            <person name="Hellsten U."/>
            <person name="Isogai Y."/>
            <person name="Letunic I."/>
            <person name="Marr M."/>
            <person name="Pincus D."/>
            <person name="Putnam N."/>
            <person name="Rokas A."/>
            <person name="Wright K.J."/>
            <person name="Zuzow R."/>
            <person name="Dirks W."/>
            <person name="Good M."/>
            <person name="Goodstein D."/>
            <person name="Lemons D."/>
            <person name="Li W."/>
            <person name="Lyons J.B."/>
            <person name="Morris A."/>
            <person name="Nichols S."/>
            <person name="Richter D.J."/>
            <person name="Salamov A."/>
            <person name="Bork P."/>
            <person name="Lim W.A."/>
            <person name="Manning G."/>
            <person name="Miller W.T."/>
            <person name="McGinnis W."/>
            <person name="Shapiro H."/>
            <person name="Tjian R."/>
            <person name="Grigoriev I.V."/>
            <person name="Rokhsar D."/>
        </authorList>
    </citation>
    <scope>NUCLEOTIDE SEQUENCE [LARGE SCALE GENOMIC DNA]</scope>
    <source>
        <strain evidence="7">MX1 / ATCC 50154</strain>
    </source>
</reference>
<sequence length="367" mass="41832">MALLSVLVDAWLAGVFFASGLLCVGLQILTLPIWVFSRKHYRLANSAIVQLYWTELLWMLEQWSGCRLVVYGKDEDLELMGTESSVALCNHVSNVDWLIGWLLADKFGVLGGAKCLLKKDLAFLPVLGWSWWFLEYTYISRNWEKDEKKIHQGLSRLQDYPLPFWEVIYAEGTRKTPEKHAKGLEFCRRNNLPEFQHVMYPRTKGYVVAMEELRKHTQSVLCCVLAFPNGEPNAMSILSGSKACRLDAYVWRVPIEQVPADPEGSAQFCVDAFATMDKALAYHAEHGCFEEKRHDMPVRARSAYVFWGWSILFAALLAMYQVPRLLEGHFSLLYVGGALVLASQALTLFSMRFEAKSQLKSKVKKTA</sequence>
<dbReference type="InParanoid" id="A9UYL0"/>
<evidence type="ECO:0000259" key="5">
    <source>
        <dbReference type="SMART" id="SM00563"/>
    </source>
</evidence>
<dbReference type="PANTHER" id="PTHR10983:SF24">
    <property type="entry name" value="1-ACYLGLYCEROL-3-PHOSPHATE O-ACYLTRANSFERASE 3, ISOFORM E-RELATED"/>
    <property type="match status" value="1"/>
</dbReference>
<dbReference type="PANTHER" id="PTHR10983">
    <property type="entry name" value="1-ACYLGLYCEROL-3-PHOSPHATE ACYLTRANSFERASE-RELATED"/>
    <property type="match status" value="1"/>
</dbReference>
<dbReference type="InterPro" id="IPR032098">
    <property type="entry name" value="Acyltransf_C"/>
</dbReference>
<dbReference type="SUPFAM" id="SSF69593">
    <property type="entry name" value="Glycerol-3-phosphate (1)-acyltransferase"/>
    <property type="match status" value="1"/>
</dbReference>
<dbReference type="GeneID" id="5890853"/>
<feature type="transmembrane region" description="Helical" evidence="4">
    <location>
        <begin position="12"/>
        <end position="36"/>
    </location>
</feature>
<evidence type="ECO:0000256" key="2">
    <source>
        <dbReference type="ARBA" id="ARBA00022679"/>
    </source>
</evidence>
<dbReference type="InterPro" id="IPR002123">
    <property type="entry name" value="Plipid/glycerol_acylTrfase"/>
</dbReference>